<feature type="transmembrane region" description="Helical" evidence="7">
    <location>
        <begin position="293"/>
        <end position="315"/>
    </location>
</feature>
<keyword evidence="4 7" id="KW-1133">Transmembrane helix</keyword>
<feature type="transmembrane region" description="Helical" evidence="7">
    <location>
        <begin position="107"/>
        <end position="125"/>
    </location>
</feature>
<proteinExistence type="predicted"/>
<dbReference type="SUPFAM" id="SSF103473">
    <property type="entry name" value="MFS general substrate transporter"/>
    <property type="match status" value="1"/>
</dbReference>
<dbReference type="eggNOG" id="KOG0253">
    <property type="taxonomic scope" value="Eukaryota"/>
</dbReference>
<evidence type="ECO:0000256" key="4">
    <source>
        <dbReference type="ARBA" id="ARBA00022989"/>
    </source>
</evidence>
<name>Q24E61_TETTS</name>
<feature type="transmembrane region" description="Helical" evidence="7">
    <location>
        <begin position="193"/>
        <end position="217"/>
    </location>
</feature>
<dbReference type="InParanoid" id="Q24E61"/>
<dbReference type="RefSeq" id="XP_001026285.2">
    <property type="nucleotide sequence ID" value="XM_001026285.2"/>
</dbReference>
<dbReference type="KEGG" id="tet:TTHERM_00852790"/>
<evidence type="ECO:0000256" key="7">
    <source>
        <dbReference type="SAM" id="Phobius"/>
    </source>
</evidence>
<feature type="transmembrane region" description="Helical" evidence="7">
    <location>
        <begin position="164"/>
        <end position="187"/>
    </location>
</feature>
<gene>
    <name evidence="9" type="ORF">TTHERM_00852790</name>
</gene>
<evidence type="ECO:0000313" key="10">
    <source>
        <dbReference type="Proteomes" id="UP000009168"/>
    </source>
</evidence>
<feature type="region of interest" description="Disordered" evidence="6">
    <location>
        <begin position="478"/>
        <end position="523"/>
    </location>
</feature>
<protein>
    <submittedName>
        <fullName evidence="9">MFS transporter</fullName>
    </submittedName>
</protein>
<feature type="transmembrane region" description="Helical" evidence="7">
    <location>
        <begin position="321"/>
        <end position="341"/>
    </location>
</feature>
<dbReference type="Proteomes" id="UP000009168">
    <property type="component" value="Unassembled WGS sequence"/>
</dbReference>
<keyword evidence="3 7" id="KW-0812">Transmembrane</keyword>
<evidence type="ECO:0000259" key="8">
    <source>
        <dbReference type="PROSITE" id="PS50850"/>
    </source>
</evidence>
<comment type="subcellular location">
    <subcellularLocation>
        <location evidence="1">Membrane</location>
        <topology evidence="1">Multi-pass membrane protein</topology>
    </subcellularLocation>
</comment>
<evidence type="ECO:0000313" key="9">
    <source>
        <dbReference type="EMBL" id="EAS06040.2"/>
    </source>
</evidence>
<organism evidence="9 10">
    <name type="scientific">Tetrahymena thermophila (strain SB210)</name>
    <dbReference type="NCBI Taxonomy" id="312017"/>
    <lineage>
        <taxon>Eukaryota</taxon>
        <taxon>Sar</taxon>
        <taxon>Alveolata</taxon>
        <taxon>Ciliophora</taxon>
        <taxon>Intramacronucleata</taxon>
        <taxon>Oligohymenophorea</taxon>
        <taxon>Hymenostomatida</taxon>
        <taxon>Tetrahymenina</taxon>
        <taxon>Tetrahymenidae</taxon>
        <taxon>Tetrahymena</taxon>
    </lineage>
</organism>
<feature type="transmembrane region" description="Helical" evidence="7">
    <location>
        <begin position="78"/>
        <end position="100"/>
    </location>
</feature>
<dbReference type="InterPro" id="IPR005828">
    <property type="entry name" value="MFS_sugar_transport-like"/>
</dbReference>
<dbReference type="PROSITE" id="PS50850">
    <property type="entry name" value="MFS"/>
    <property type="match status" value="1"/>
</dbReference>
<dbReference type="Pfam" id="PF00083">
    <property type="entry name" value="Sugar_tr"/>
    <property type="match status" value="1"/>
</dbReference>
<feature type="transmembrane region" description="Helical" evidence="7">
    <location>
        <begin position="131"/>
        <end position="152"/>
    </location>
</feature>
<dbReference type="InterPro" id="IPR020846">
    <property type="entry name" value="MFS_dom"/>
</dbReference>
<feature type="transmembrane region" description="Helical" evidence="7">
    <location>
        <begin position="353"/>
        <end position="371"/>
    </location>
</feature>
<evidence type="ECO:0000256" key="5">
    <source>
        <dbReference type="ARBA" id="ARBA00023136"/>
    </source>
</evidence>
<evidence type="ECO:0000256" key="1">
    <source>
        <dbReference type="ARBA" id="ARBA00004141"/>
    </source>
</evidence>
<accession>Q24E61</accession>
<feature type="domain" description="Major facilitator superfamily (MFS) profile" evidence="8">
    <location>
        <begin position="40"/>
        <end position="463"/>
    </location>
</feature>
<sequence>MSDQHIVERGSSSDEEDRDYVTFDFILSSRIGFGIYQIIALCIVSLIDFIDGAEQYYMMILVQVLQNEWKLSDNQIELLGSFYFVGLFVGAIISGIFCDWFGRKNSMAIGCFLQLCTVIWTSLAPDYSHMLAIRAFYGIVIGMTLPIGILMMTEIVPKHIRGRCLILTQSAYMLGKFYLLLLCVFFMDDLSKGNWRAIAICQIFPCTIMSIGCLFFLDDSARFLVSHNRIDEAVVILNRTGQKNKQSQYEPLTQYEIESLKKWQQAKFAKQPTTFNTFKGLFQGSNFGITWRLIVANCVNSFISSGTLFLLPFYLHSSGQGFFELFLATLGEVPASIIVYLFIDVQSVGRLKILNGTLLLSTVSLFLIYLIKEPFLLGGLISIKFFSRFTGLCSTPLISESYDTIHRSLGLGLSTAVGRAMGAISPFILYEVYLFNKWVVFLIFASLAFITFLVFLSYPVDKTSKPLDQDHTQEIITKSRQQSPQIKINHANEDTTSLLSEQKQNQDDQTVVSRSALKDQNQD</sequence>
<dbReference type="Gene3D" id="1.20.1250.20">
    <property type="entry name" value="MFS general substrate transporter like domains"/>
    <property type="match status" value="1"/>
</dbReference>
<dbReference type="FunCoup" id="Q24E61">
    <property type="interactions" value="8"/>
</dbReference>
<evidence type="ECO:0000256" key="2">
    <source>
        <dbReference type="ARBA" id="ARBA00022448"/>
    </source>
</evidence>
<dbReference type="PANTHER" id="PTHR23511:SF5">
    <property type="entry name" value="MAJOR FACILITATOR-TYPE TRANSPORTER HXNZ-RELATED"/>
    <property type="match status" value="1"/>
</dbReference>
<dbReference type="GO" id="GO:0016020">
    <property type="term" value="C:membrane"/>
    <property type="evidence" value="ECO:0007669"/>
    <property type="project" value="UniProtKB-SubCell"/>
</dbReference>
<evidence type="ECO:0000256" key="6">
    <source>
        <dbReference type="SAM" id="MobiDB-lite"/>
    </source>
</evidence>
<reference evidence="10" key="1">
    <citation type="journal article" date="2006" name="PLoS Biol.">
        <title>Macronuclear genome sequence of the ciliate Tetrahymena thermophila, a model eukaryote.</title>
        <authorList>
            <person name="Eisen J.A."/>
            <person name="Coyne R.S."/>
            <person name="Wu M."/>
            <person name="Wu D."/>
            <person name="Thiagarajan M."/>
            <person name="Wortman J.R."/>
            <person name="Badger J.H."/>
            <person name="Ren Q."/>
            <person name="Amedeo P."/>
            <person name="Jones K.M."/>
            <person name="Tallon L.J."/>
            <person name="Delcher A.L."/>
            <person name="Salzberg S.L."/>
            <person name="Silva J.C."/>
            <person name="Haas B.J."/>
            <person name="Majoros W.H."/>
            <person name="Farzad M."/>
            <person name="Carlton J.M."/>
            <person name="Smith R.K. Jr."/>
            <person name="Garg J."/>
            <person name="Pearlman R.E."/>
            <person name="Karrer K.M."/>
            <person name="Sun L."/>
            <person name="Manning G."/>
            <person name="Elde N.C."/>
            <person name="Turkewitz A.P."/>
            <person name="Asai D.J."/>
            <person name="Wilkes D.E."/>
            <person name="Wang Y."/>
            <person name="Cai H."/>
            <person name="Collins K."/>
            <person name="Stewart B.A."/>
            <person name="Lee S.R."/>
            <person name="Wilamowska K."/>
            <person name="Weinberg Z."/>
            <person name="Ruzzo W.L."/>
            <person name="Wloga D."/>
            <person name="Gaertig J."/>
            <person name="Frankel J."/>
            <person name="Tsao C.-C."/>
            <person name="Gorovsky M.A."/>
            <person name="Keeling P.J."/>
            <person name="Waller R.F."/>
            <person name="Patron N.J."/>
            <person name="Cherry J.M."/>
            <person name="Stover N.A."/>
            <person name="Krieger C.J."/>
            <person name="del Toro C."/>
            <person name="Ryder H.F."/>
            <person name="Williamson S.C."/>
            <person name="Barbeau R.A."/>
            <person name="Hamilton E.P."/>
            <person name="Orias E."/>
        </authorList>
    </citation>
    <scope>NUCLEOTIDE SEQUENCE [LARGE SCALE GENOMIC DNA]</scope>
    <source>
        <strain evidence="10">SB210</strain>
    </source>
</reference>
<dbReference type="GeneID" id="7830544"/>
<dbReference type="EMBL" id="GG662311">
    <property type="protein sequence ID" value="EAS06040.2"/>
    <property type="molecule type" value="Genomic_DNA"/>
</dbReference>
<keyword evidence="10" id="KW-1185">Reference proteome</keyword>
<keyword evidence="5 7" id="KW-0472">Membrane</keyword>
<dbReference type="OrthoDB" id="4139357at2759"/>
<feature type="transmembrane region" description="Helical" evidence="7">
    <location>
        <begin position="31"/>
        <end position="50"/>
    </location>
</feature>
<dbReference type="STRING" id="312017.Q24E61"/>
<dbReference type="GO" id="GO:0022857">
    <property type="term" value="F:transmembrane transporter activity"/>
    <property type="evidence" value="ECO:0007669"/>
    <property type="project" value="InterPro"/>
</dbReference>
<dbReference type="HOGENOM" id="CLU_001265_46_0_1"/>
<dbReference type="InterPro" id="IPR036259">
    <property type="entry name" value="MFS_trans_sf"/>
</dbReference>
<dbReference type="PANTHER" id="PTHR23511">
    <property type="entry name" value="SYNAPTIC VESICLE GLYCOPROTEIN 2"/>
    <property type="match status" value="1"/>
</dbReference>
<evidence type="ECO:0000256" key="3">
    <source>
        <dbReference type="ARBA" id="ARBA00022692"/>
    </source>
</evidence>
<dbReference type="AlphaFoldDB" id="Q24E61"/>
<feature type="transmembrane region" description="Helical" evidence="7">
    <location>
        <begin position="438"/>
        <end position="458"/>
    </location>
</feature>
<keyword evidence="2" id="KW-0813">Transport</keyword>
<feature type="compositionally biased region" description="Polar residues" evidence="6">
    <location>
        <begin position="494"/>
        <end position="513"/>
    </location>
</feature>